<organism evidence="2 3">
    <name type="scientific">Prevotella herbatica</name>
    <dbReference type="NCBI Taxonomy" id="2801997"/>
    <lineage>
        <taxon>Bacteria</taxon>
        <taxon>Pseudomonadati</taxon>
        <taxon>Bacteroidota</taxon>
        <taxon>Bacteroidia</taxon>
        <taxon>Bacteroidales</taxon>
        <taxon>Prevotellaceae</taxon>
        <taxon>Prevotella</taxon>
    </lineage>
</organism>
<reference evidence="2 3" key="1">
    <citation type="journal article" date="2022" name="Int. J. Syst. Evol. Microbiol.">
        <title>Prevotella herbatica sp. nov., a plant polysaccharide-decomposing anaerobic bacterium isolated from a methanogenic reactor.</title>
        <authorList>
            <person name="Uek A."/>
            <person name="Tonouchi A."/>
            <person name="Kaku N."/>
            <person name="Ueki K."/>
        </authorList>
    </citation>
    <scope>NUCLEOTIDE SEQUENCE [LARGE SCALE GENOMIC DNA]</scope>
    <source>
        <strain evidence="2 3">WR041</strain>
    </source>
</reference>
<dbReference type="RefSeq" id="WP_207154464.1">
    <property type="nucleotide sequence ID" value="NZ_AP024484.1"/>
</dbReference>
<keyword evidence="3" id="KW-1185">Reference proteome</keyword>
<dbReference type="Pfam" id="PF00403">
    <property type="entry name" value="HMA"/>
    <property type="match status" value="1"/>
</dbReference>
<evidence type="ECO:0000313" key="2">
    <source>
        <dbReference type="EMBL" id="BCS84278.1"/>
    </source>
</evidence>
<accession>A0ABM7NUV2</accession>
<evidence type="ECO:0000259" key="1">
    <source>
        <dbReference type="PROSITE" id="PS50846"/>
    </source>
</evidence>
<proteinExistence type="predicted"/>
<dbReference type="Proteomes" id="UP001319045">
    <property type="component" value="Chromosome"/>
</dbReference>
<dbReference type="PROSITE" id="PS50846">
    <property type="entry name" value="HMA_2"/>
    <property type="match status" value="1"/>
</dbReference>
<evidence type="ECO:0000313" key="3">
    <source>
        <dbReference type="Proteomes" id="UP001319045"/>
    </source>
</evidence>
<name>A0ABM7NUV2_9BACT</name>
<dbReference type="Gene3D" id="3.30.70.100">
    <property type="match status" value="1"/>
</dbReference>
<dbReference type="InterPro" id="IPR006121">
    <property type="entry name" value="HMA_dom"/>
</dbReference>
<dbReference type="EMBL" id="AP024484">
    <property type="protein sequence ID" value="BCS84278.1"/>
    <property type="molecule type" value="Genomic_DNA"/>
</dbReference>
<sequence>MAKKIFSVDGMKCVHCKANVENAIKSINGVNEAVADIEAKNVTVDFDDALVCDNDIKSAVENSGRYELKV</sequence>
<protein>
    <submittedName>
        <fullName evidence="2">Heavy-metal-associated domain-containing protein</fullName>
    </submittedName>
</protein>
<dbReference type="SUPFAM" id="SSF55008">
    <property type="entry name" value="HMA, heavy metal-associated domain"/>
    <property type="match status" value="1"/>
</dbReference>
<dbReference type="CDD" id="cd00371">
    <property type="entry name" value="HMA"/>
    <property type="match status" value="1"/>
</dbReference>
<dbReference type="InterPro" id="IPR036163">
    <property type="entry name" value="HMA_dom_sf"/>
</dbReference>
<feature type="domain" description="HMA" evidence="1">
    <location>
        <begin position="2"/>
        <end position="68"/>
    </location>
</feature>
<gene>
    <name evidence="2" type="ORF">prwr041_01710</name>
</gene>